<protein>
    <submittedName>
        <fullName evidence="1">Uncharacterized protein</fullName>
    </submittedName>
</protein>
<sequence length="84" mass="9355">MNAIQLFDRILDPVTDAFTPEVARRVVDLKADAEMQSRIDELATKSSDGSLTEEEVAEYKSFVDVIDLISVLQAKSQRVLNAAR</sequence>
<dbReference type="EMBL" id="JAMQBK010000008">
    <property type="protein sequence ID" value="MCM2369433.1"/>
    <property type="molecule type" value="Genomic_DNA"/>
</dbReference>
<comment type="caution">
    <text evidence="1">The sequence shown here is derived from an EMBL/GenBank/DDBJ whole genome shotgun (WGS) entry which is preliminary data.</text>
</comment>
<accession>A0ABT0TXW4</accession>
<evidence type="ECO:0000313" key="1">
    <source>
        <dbReference type="EMBL" id="MCM2369433.1"/>
    </source>
</evidence>
<name>A0ABT0TXW4_9BACT</name>
<gene>
    <name evidence="1" type="ORF">NB063_02240</name>
</gene>
<reference evidence="1 2" key="1">
    <citation type="journal article" date="2022" name="Syst. Appl. Microbiol.">
        <title>Rhodopirellula aestuarii sp. nov., a novel member of the genus Rhodopirellula isolated from brackish sediments collected in the Tagus River estuary, Portugal.</title>
        <authorList>
            <person name="Vitorino I.R."/>
            <person name="Klimek D."/>
            <person name="Calusinska M."/>
            <person name="Lobo-da-Cunha A."/>
            <person name="Vasconcelos V."/>
            <person name="Lage O.M."/>
        </authorList>
    </citation>
    <scope>NUCLEOTIDE SEQUENCE [LARGE SCALE GENOMIC DNA]</scope>
    <source>
        <strain evidence="1 2">ICT_H3.1</strain>
    </source>
</reference>
<proteinExistence type="predicted"/>
<dbReference type="Proteomes" id="UP001202961">
    <property type="component" value="Unassembled WGS sequence"/>
</dbReference>
<keyword evidence="2" id="KW-1185">Reference proteome</keyword>
<organism evidence="1 2">
    <name type="scientific">Aporhodopirellula aestuarii</name>
    <dbReference type="NCBI Taxonomy" id="2950107"/>
    <lineage>
        <taxon>Bacteria</taxon>
        <taxon>Pseudomonadati</taxon>
        <taxon>Planctomycetota</taxon>
        <taxon>Planctomycetia</taxon>
        <taxon>Pirellulales</taxon>
        <taxon>Pirellulaceae</taxon>
        <taxon>Aporhodopirellula</taxon>
    </lineage>
</organism>
<evidence type="ECO:0000313" key="2">
    <source>
        <dbReference type="Proteomes" id="UP001202961"/>
    </source>
</evidence>
<dbReference type="RefSeq" id="WP_250927099.1">
    <property type="nucleotide sequence ID" value="NZ_JAMQBK010000008.1"/>
</dbReference>